<name>X0VLM2_9ZZZZ</name>
<evidence type="ECO:0000313" key="1">
    <source>
        <dbReference type="EMBL" id="GAG19140.1"/>
    </source>
</evidence>
<organism evidence="1">
    <name type="scientific">marine sediment metagenome</name>
    <dbReference type="NCBI Taxonomy" id="412755"/>
    <lineage>
        <taxon>unclassified sequences</taxon>
        <taxon>metagenomes</taxon>
        <taxon>ecological metagenomes</taxon>
    </lineage>
</organism>
<proteinExistence type="predicted"/>
<dbReference type="AlphaFoldDB" id="X0VLM2"/>
<accession>X0VLM2</accession>
<reference evidence="1" key="1">
    <citation type="journal article" date="2014" name="Front. Microbiol.">
        <title>High frequency of phylogenetically diverse reductive dehalogenase-homologous genes in deep subseafloor sedimentary metagenomes.</title>
        <authorList>
            <person name="Kawai M."/>
            <person name="Futagami T."/>
            <person name="Toyoda A."/>
            <person name="Takaki Y."/>
            <person name="Nishi S."/>
            <person name="Hori S."/>
            <person name="Arai W."/>
            <person name="Tsubouchi T."/>
            <person name="Morono Y."/>
            <person name="Uchiyama I."/>
            <person name="Ito T."/>
            <person name="Fujiyama A."/>
            <person name="Inagaki F."/>
            <person name="Takami H."/>
        </authorList>
    </citation>
    <scope>NUCLEOTIDE SEQUENCE</scope>
    <source>
        <strain evidence="1">Expedition CK06-06</strain>
    </source>
</reference>
<feature type="non-terminal residue" evidence="1">
    <location>
        <position position="1"/>
    </location>
</feature>
<comment type="caution">
    <text evidence="1">The sequence shown here is derived from an EMBL/GenBank/DDBJ whole genome shotgun (WGS) entry which is preliminary data.</text>
</comment>
<gene>
    <name evidence="1" type="ORF">S01H1_47128</name>
</gene>
<dbReference type="EMBL" id="BARS01030208">
    <property type="protein sequence ID" value="GAG19140.1"/>
    <property type="molecule type" value="Genomic_DNA"/>
</dbReference>
<sequence>FFNDAMTPGREEIPWGTMACILSLARFCAPSSELQVCDFWYGKTALDDLLGVPGEKVNDDRLYRGLDALLPLKDDIFGHLQKTYGELFGTTFDILLYDITSTYFEGAGAANPQARRG</sequence>
<protein>
    <submittedName>
        <fullName evidence="1">Uncharacterized protein</fullName>
    </submittedName>
</protein>